<proteinExistence type="predicted"/>
<gene>
    <name evidence="2" type="ORF">FIBSPDRAFT_918286</name>
</gene>
<dbReference type="Gene3D" id="3.40.50.720">
    <property type="entry name" value="NAD(P)-binding Rossmann-like Domain"/>
    <property type="match status" value="1"/>
</dbReference>
<dbReference type="PRINTS" id="PR00081">
    <property type="entry name" value="GDHRDH"/>
</dbReference>
<dbReference type="GO" id="GO:0016491">
    <property type="term" value="F:oxidoreductase activity"/>
    <property type="evidence" value="ECO:0007669"/>
    <property type="project" value="UniProtKB-KW"/>
</dbReference>
<dbReference type="PANTHER" id="PTHR43157:SF31">
    <property type="entry name" value="PHOSPHATIDYLINOSITOL-GLYCAN BIOSYNTHESIS CLASS F PROTEIN"/>
    <property type="match status" value="1"/>
</dbReference>
<dbReference type="Pfam" id="PF00106">
    <property type="entry name" value="adh_short"/>
    <property type="match status" value="1"/>
</dbReference>
<keyword evidence="3" id="KW-1185">Reference proteome</keyword>
<sequence>MGAFTSKQWDAQSMGDMHGKVALVTGANTGMGYVITEQLLIHGAKVYLAARSESKAQAAIAQLRREHPHLEKDRLVWLPLDLSTLADVRKGSANFLAQETRLDILVNNAARLIADHQLNEDGVELSVAINHLGHFALVDLLLPIMKSTASAANSDVRIVTIASDAHNFTPPNIKFDSFEDFNVTLASSPASVNSLKAKSARYGFSKLMNIYFARELQRRLDKDGVDIISLSLHPGLVATENALNLFPSFIAALLRPLGKTALQGATTALFAASASEVKQNAKAYKGVYLVPYGKVKDPSAVAKDDTLAANLWKISKAFLDANSAK</sequence>
<dbReference type="STRING" id="436010.A0A166PE39"/>
<name>A0A166PE39_9AGAM</name>
<dbReference type="OrthoDB" id="191139at2759"/>
<dbReference type="InterPro" id="IPR002347">
    <property type="entry name" value="SDR_fam"/>
</dbReference>
<protein>
    <submittedName>
        <fullName evidence="2">Short-chain dehydrogenase</fullName>
    </submittedName>
</protein>
<dbReference type="AlphaFoldDB" id="A0A166PE39"/>
<evidence type="ECO:0000313" key="2">
    <source>
        <dbReference type="EMBL" id="KZP25999.1"/>
    </source>
</evidence>
<dbReference type="SUPFAM" id="SSF51735">
    <property type="entry name" value="NAD(P)-binding Rossmann-fold domains"/>
    <property type="match status" value="1"/>
</dbReference>
<dbReference type="PANTHER" id="PTHR43157">
    <property type="entry name" value="PHOSPHATIDYLINOSITOL-GLYCAN BIOSYNTHESIS CLASS F PROTEIN-RELATED"/>
    <property type="match status" value="1"/>
</dbReference>
<reference evidence="2 3" key="1">
    <citation type="journal article" date="2016" name="Mol. Biol. Evol.">
        <title>Comparative Genomics of Early-Diverging Mushroom-Forming Fungi Provides Insights into the Origins of Lignocellulose Decay Capabilities.</title>
        <authorList>
            <person name="Nagy L.G."/>
            <person name="Riley R."/>
            <person name="Tritt A."/>
            <person name="Adam C."/>
            <person name="Daum C."/>
            <person name="Floudas D."/>
            <person name="Sun H."/>
            <person name="Yadav J.S."/>
            <person name="Pangilinan J."/>
            <person name="Larsson K.H."/>
            <person name="Matsuura K."/>
            <person name="Barry K."/>
            <person name="Labutti K."/>
            <person name="Kuo R."/>
            <person name="Ohm R.A."/>
            <person name="Bhattacharya S.S."/>
            <person name="Shirouzu T."/>
            <person name="Yoshinaga Y."/>
            <person name="Martin F.M."/>
            <person name="Grigoriev I.V."/>
            <person name="Hibbett D.S."/>
        </authorList>
    </citation>
    <scope>NUCLEOTIDE SEQUENCE [LARGE SCALE GENOMIC DNA]</scope>
    <source>
        <strain evidence="2 3">CBS 109695</strain>
    </source>
</reference>
<accession>A0A166PE39</accession>
<evidence type="ECO:0000313" key="3">
    <source>
        <dbReference type="Proteomes" id="UP000076532"/>
    </source>
</evidence>
<dbReference type="InterPro" id="IPR036291">
    <property type="entry name" value="NAD(P)-bd_dom_sf"/>
</dbReference>
<evidence type="ECO:0000256" key="1">
    <source>
        <dbReference type="ARBA" id="ARBA00023002"/>
    </source>
</evidence>
<organism evidence="2 3">
    <name type="scientific">Athelia psychrophila</name>
    <dbReference type="NCBI Taxonomy" id="1759441"/>
    <lineage>
        <taxon>Eukaryota</taxon>
        <taxon>Fungi</taxon>
        <taxon>Dikarya</taxon>
        <taxon>Basidiomycota</taxon>
        <taxon>Agaricomycotina</taxon>
        <taxon>Agaricomycetes</taxon>
        <taxon>Agaricomycetidae</taxon>
        <taxon>Atheliales</taxon>
        <taxon>Atheliaceae</taxon>
        <taxon>Athelia</taxon>
    </lineage>
</organism>
<dbReference type="Proteomes" id="UP000076532">
    <property type="component" value="Unassembled WGS sequence"/>
</dbReference>
<keyword evidence="1" id="KW-0560">Oxidoreductase</keyword>
<dbReference type="EMBL" id="KV417517">
    <property type="protein sequence ID" value="KZP25999.1"/>
    <property type="molecule type" value="Genomic_DNA"/>
</dbReference>